<dbReference type="EMBL" id="JAROCA020000001">
    <property type="protein sequence ID" value="MDY0404460.1"/>
    <property type="molecule type" value="Genomic_DNA"/>
</dbReference>
<protein>
    <recommendedName>
        <fullName evidence="4">Peptide/nickel transport system permease protein</fullName>
    </recommendedName>
</protein>
<dbReference type="PANTHER" id="PTHR43839">
    <property type="entry name" value="OPPC IN A BINDING PROTEIN-DEPENDENT TRANSPORT SYSTEM"/>
    <property type="match status" value="1"/>
</dbReference>
<dbReference type="RefSeq" id="WP_320384198.1">
    <property type="nucleotide sequence ID" value="NZ_JAROCA020000001.1"/>
</dbReference>
<evidence type="ECO:0000313" key="3">
    <source>
        <dbReference type="Proteomes" id="UP001228376"/>
    </source>
</evidence>
<reference evidence="2 3" key="1">
    <citation type="submission" date="2023-10" db="EMBL/GenBank/DDBJ databases">
        <title>179-bfca-hs.</title>
        <authorList>
            <person name="Miliotis G."/>
            <person name="Sengupta P."/>
            <person name="Hameed A."/>
            <person name="Chuvochina M."/>
            <person name="Mcdonagh F."/>
            <person name="Simpson A.C."/>
            <person name="Singh N.K."/>
            <person name="Rekha P.D."/>
            <person name="Raman K."/>
            <person name="Hugenholtz P."/>
            <person name="Venkateswaran K."/>
        </authorList>
    </citation>
    <scope>NUCLEOTIDE SEQUENCE [LARGE SCALE GENOMIC DNA]</scope>
    <source>
        <strain evidence="2 3">179-BFC-A-HS</strain>
    </source>
</reference>
<keyword evidence="1" id="KW-0812">Transmembrane</keyword>
<keyword evidence="1" id="KW-1133">Transmembrane helix</keyword>
<evidence type="ECO:0000256" key="1">
    <source>
        <dbReference type="SAM" id="Phobius"/>
    </source>
</evidence>
<name>A0ABU5CDQ1_9BACI</name>
<keyword evidence="3" id="KW-1185">Reference proteome</keyword>
<organism evidence="2 3">
    <name type="scientific">Tigheibacillus jepli</name>
    <dbReference type="NCBI Taxonomy" id="3035914"/>
    <lineage>
        <taxon>Bacteria</taxon>
        <taxon>Bacillati</taxon>
        <taxon>Bacillota</taxon>
        <taxon>Bacilli</taxon>
        <taxon>Bacillales</taxon>
        <taxon>Bacillaceae</taxon>
        <taxon>Tigheibacillus</taxon>
    </lineage>
</organism>
<accession>A0ABU5CDQ1</accession>
<dbReference type="Proteomes" id="UP001228376">
    <property type="component" value="Unassembled WGS sequence"/>
</dbReference>
<comment type="caution">
    <text evidence="2">The sequence shown here is derived from an EMBL/GenBank/DDBJ whole genome shotgun (WGS) entry which is preliminary data.</text>
</comment>
<gene>
    <name evidence="2" type="ORF">P5G51_002680</name>
</gene>
<proteinExistence type="predicted"/>
<evidence type="ECO:0000313" key="2">
    <source>
        <dbReference type="EMBL" id="MDY0404460.1"/>
    </source>
</evidence>
<sequence>MHGLKELCKHRLFLTGFIFLFLLISFSLIQAIFFHDKIPVTKLFYDNKGEITASGPFSPIDVPPFGTDPIGRHIFFLLIQGAKYTIGIAVVVAAMRIMISSFVGLIFGGYLSKWSKYISGLLNGFYYIPVALICYVLLYDVVYPIWR</sequence>
<feature type="transmembrane region" description="Helical" evidence="1">
    <location>
        <begin position="12"/>
        <end position="34"/>
    </location>
</feature>
<dbReference type="PANTHER" id="PTHR43839:SF3">
    <property type="entry name" value="OLIGOPEPTIDE ABC TRANSPORTER, PERMEASE PROTEIN"/>
    <property type="match status" value="1"/>
</dbReference>
<feature type="transmembrane region" description="Helical" evidence="1">
    <location>
        <begin position="124"/>
        <end position="146"/>
    </location>
</feature>
<evidence type="ECO:0008006" key="4">
    <source>
        <dbReference type="Google" id="ProtNLM"/>
    </source>
</evidence>
<feature type="transmembrane region" description="Helical" evidence="1">
    <location>
        <begin position="86"/>
        <end position="112"/>
    </location>
</feature>
<keyword evidence="1" id="KW-0472">Membrane</keyword>